<reference evidence="1" key="1">
    <citation type="submission" date="2022-09" db="EMBL/GenBank/DDBJ databases">
        <authorList>
            <person name="Yuan C."/>
            <person name="Ke Z."/>
        </authorList>
    </citation>
    <scope>NUCLEOTIDE SEQUENCE</scope>
    <source>
        <strain evidence="1">LB-8</strain>
    </source>
</reference>
<protein>
    <recommendedName>
        <fullName evidence="3">DNA-deoxyinosine glycosylase</fullName>
    </recommendedName>
</protein>
<keyword evidence="2" id="KW-1185">Reference proteome</keyword>
<dbReference type="AlphaFoldDB" id="A0A9X2XTN5"/>
<reference evidence="1" key="2">
    <citation type="submission" date="2023-04" db="EMBL/GenBank/DDBJ databases">
        <title>Paracnuella aquatica gen. nov., sp. nov., a member of the family Chitinophagaceae isolated from a hot spring.</title>
        <authorList>
            <person name="Wang C."/>
        </authorList>
    </citation>
    <scope>NUCLEOTIDE SEQUENCE</scope>
    <source>
        <strain evidence="1">LB-8</strain>
    </source>
</reference>
<sequence>MAYTRKKQYIYTIEDHPFDTFIPPNTKFLIIGTFPTYINNWRYKFYYSGKGNTFWNIIESVFKIKFKYHEGDEAVEERKMFLRTKRIGITDMHVKFYRKNNYSTDENLHTIILKDVFLLLNQHPTIERIILTSRTEVFGALGLLKT</sequence>
<accession>A0A9X2XTN5</accession>
<dbReference type="EMBL" id="JAOTIF010000001">
    <property type="protein sequence ID" value="MCU7548147.1"/>
    <property type="molecule type" value="Genomic_DNA"/>
</dbReference>
<proteinExistence type="predicted"/>
<organism evidence="1 2">
    <name type="scientific">Paraflavisolibacter caeni</name>
    <dbReference type="NCBI Taxonomy" id="2982496"/>
    <lineage>
        <taxon>Bacteria</taxon>
        <taxon>Pseudomonadati</taxon>
        <taxon>Bacteroidota</taxon>
        <taxon>Chitinophagia</taxon>
        <taxon>Chitinophagales</taxon>
        <taxon>Chitinophagaceae</taxon>
        <taxon>Paraflavisolibacter</taxon>
    </lineage>
</organism>
<dbReference type="RefSeq" id="WP_279295591.1">
    <property type="nucleotide sequence ID" value="NZ_JAOTIF010000001.1"/>
</dbReference>
<dbReference type="InterPro" id="IPR036895">
    <property type="entry name" value="Uracil-DNA_glycosylase-like_sf"/>
</dbReference>
<name>A0A9X2XTN5_9BACT</name>
<dbReference type="Proteomes" id="UP001155483">
    <property type="component" value="Unassembled WGS sequence"/>
</dbReference>
<evidence type="ECO:0000313" key="2">
    <source>
        <dbReference type="Proteomes" id="UP001155483"/>
    </source>
</evidence>
<dbReference type="SUPFAM" id="SSF52141">
    <property type="entry name" value="Uracil-DNA glycosylase-like"/>
    <property type="match status" value="1"/>
</dbReference>
<evidence type="ECO:0008006" key="3">
    <source>
        <dbReference type="Google" id="ProtNLM"/>
    </source>
</evidence>
<dbReference type="Gene3D" id="3.40.470.10">
    <property type="entry name" value="Uracil-DNA glycosylase-like domain"/>
    <property type="match status" value="1"/>
</dbReference>
<comment type="caution">
    <text evidence="1">The sequence shown here is derived from an EMBL/GenBank/DDBJ whole genome shotgun (WGS) entry which is preliminary data.</text>
</comment>
<gene>
    <name evidence="1" type="ORF">OCK74_03435</name>
</gene>
<evidence type="ECO:0000313" key="1">
    <source>
        <dbReference type="EMBL" id="MCU7548147.1"/>
    </source>
</evidence>